<dbReference type="RefSeq" id="WP_294173817.1">
    <property type="nucleotide sequence ID" value="NZ_CADCVZ010000045.1"/>
</dbReference>
<proteinExistence type="predicted"/>
<dbReference type="SUPFAM" id="SSF53448">
    <property type="entry name" value="Nucleotide-diphospho-sugar transferases"/>
    <property type="match status" value="1"/>
</dbReference>
<dbReference type="PANTHER" id="PTHR36529:SF1">
    <property type="entry name" value="GLYCOSYLTRANSFERASE"/>
    <property type="match status" value="1"/>
</dbReference>
<accession>A0A6J4T793</accession>
<sequence length="199" mass="20625">MAPTRIVIFAKAPVAGAAKTRLIPALGEEGAAGLAGQMLAETAAVAVAAELGEPELCATPAPGSPDWASFRPPGARMTDQGTGDLGERLARAAWRVLAAGEQVLLIGTDCPGLDAARLRAAAEQLSRHDAVIHPTRDGGYALLGLRRFDPLLFSGIAWSTATVAAETIARVRALGWSLHIGDTLHDIDEPEDLAALPRG</sequence>
<gene>
    <name evidence="1" type="ORF">AVDCRST_MAG09-1690</name>
</gene>
<dbReference type="PANTHER" id="PTHR36529">
    <property type="entry name" value="SLL1095 PROTEIN"/>
    <property type="match status" value="1"/>
</dbReference>
<dbReference type="NCBIfam" id="TIGR04282">
    <property type="entry name" value="glyco_like_cofC"/>
    <property type="match status" value="1"/>
</dbReference>
<evidence type="ECO:0000313" key="1">
    <source>
        <dbReference type="EMBL" id="CAA9515896.1"/>
    </source>
</evidence>
<reference evidence="1" key="1">
    <citation type="submission" date="2020-02" db="EMBL/GenBank/DDBJ databases">
        <authorList>
            <person name="Meier V. D."/>
        </authorList>
    </citation>
    <scope>NUCLEOTIDE SEQUENCE</scope>
    <source>
        <strain evidence="1">AVDCRST_MAG09</strain>
    </source>
</reference>
<dbReference type="AlphaFoldDB" id="A0A6J4T793"/>
<dbReference type="Pfam" id="PF09837">
    <property type="entry name" value="DUF2064"/>
    <property type="match status" value="1"/>
</dbReference>
<keyword evidence="1" id="KW-0808">Transferase</keyword>
<dbReference type="Gene3D" id="3.90.550.10">
    <property type="entry name" value="Spore Coat Polysaccharide Biosynthesis Protein SpsA, Chain A"/>
    <property type="match status" value="1"/>
</dbReference>
<dbReference type="GO" id="GO:0016757">
    <property type="term" value="F:glycosyltransferase activity"/>
    <property type="evidence" value="ECO:0007669"/>
    <property type="project" value="UniProtKB-KW"/>
</dbReference>
<dbReference type="InterPro" id="IPR029044">
    <property type="entry name" value="Nucleotide-diphossugar_trans"/>
</dbReference>
<keyword evidence="1" id="KW-0328">Glycosyltransferase</keyword>
<organism evidence="1">
    <name type="scientific">uncultured Sphingomonas sp</name>
    <dbReference type="NCBI Taxonomy" id="158754"/>
    <lineage>
        <taxon>Bacteria</taxon>
        <taxon>Pseudomonadati</taxon>
        <taxon>Pseudomonadota</taxon>
        <taxon>Alphaproteobacteria</taxon>
        <taxon>Sphingomonadales</taxon>
        <taxon>Sphingomonadaceae</taxon>
        <taxon>Sphingomonas</taxon>
        <taxon>environmental samples</taxon>
    </lineage>
</organism>
<protein>
    <submittedName>
        <fullName evidence="1">Glycosyltransferase</fullName>
        <ecNumber evidence="1">2.4.1.-</ecNumber>
    </submittedName>
</protein>
<dbReference type="EC" id="2.4.1.-" evidence="1"/>
<dbReference type="EMBL" id="CADCVZ010000045">
    <property type="protein sequence ID" value="CAA9515896.1"/>
    <property type="molecule type" value="Genomic_DNA"/>
</dbReference>
<name>A0A6J4T793_9SPHN</name>
<dbReference type="InterPro" id="IPR018641">
    <property type="entry name" value="Trfase_1_rSAM/seldom-assoc"/>
</dbReference>